<accession>A0A6U9ZGJ3</accession>
<protein>
    <submittedName>
        <fullName evidence="1">Uncharacterized protein</fullName>
    </submittedName>
</protein>
<gene>
    <name evidence="1" type="ORF">PAUS00366_LOCUS12337</name>
    <name evidence="2" type="ORF">PAUS00366_LOCUS12338</name>
</gene>
<dbReference type="EMBL" id="HBIX01017108">
    <property type="protein sequence ID" value="CAE0719583.1"/>
    <property type="molecule type" value="Transcribed_RNA"/>
</dbReference>
<sequence>MPLGVPRPILVHRVGANILGWNAIILKILQWSVAHAQILKALLKYGIGRGSVMEHLPRQIAAEIVRPSKVATDGYDPQFRYILKTHAHLYRVSKMSSILCVIFVNSYNTVL</sequence>
<evidence type="ECO:0000313" key="1">
    <source>
        <dbReference type="EMBL" id="CAE0719583.1"/>
    </source>
</evidence>
<evidence type="ECO:0000313" key="2">
    <source>
        <dbReference type="EMBL" id="CAE0719584.1"/>
    </source>
</evidence>
<dbReference type="AlphaFoldDB" id="A0A6U9ZGJ3"/>
<name>A0A6U9ZGJ3_9STRA</name>
<proteinExistence type="predicted"/>
<organism evidence="1">
    <name type="scientific">Pseudo-nitzschia australis</name>
    <dbReference type="NCBI Taxonomy" id="44445"/>
    <lineage>
        <taxon>Eukaryota</taxon>
        <taxon>Sar</taxon>
        <taxon>Stramenopiles</taxon>
        <taxon>Ochrophyta</taxon>
        <taxon>Bacillariophyta</taxon>
        <taxon>Bacillariophyceae</taxon>
        <taxon>Bacillariophycidae</taxon>
        <taxon>Bacillariales</taxon>
        <taxon>Bacillariaceae</taxon>
        <taxon>Pseudo-nitzschia</taxon>
    </lineage>
</organism>
<dbReference type="EMBL" id="HBIX01017109">
    <property type="protein sequence ID" value="CAE0719584.1"/>
    <property type="molecule type" value="Transcribed_RNA"/>
</dbReference>
<reference evidence="1" key="1">
    <citation type="submission" date="2021-01" db="EMBL/GenBank/DDBJ databases">
        <authorList>
            <person name="Corre E."/>
            <person name="Pelletier E."/>
            <person name="Niang G."/>
            <person name="Scheremetjew M."/>
            <person name="Finn R."/>
            <person name="Kale V."/>
            <person name="Holt S."/>
            <person name="Cochrane G."/>
            <person name="Meng A."/>
            <person name="Brown T."/>
            <person name="Cohen L."/>
        </authorList>
    </citation>
    <scope>NUCLEOTIDE SEQUENCE</scope>
    <source>
        <strain evidence="1">10249 10 AB</strain>
    </source>
</reference>